<sequence>MTTIWDNVREHIRTRMNPSSFDTWFAPTTQIDFQQNMLRIAVPDKYFVNWLEEHYMSTILDILQALTGTEVTITFVIDENLARAQVERSEEPPVPARDQAETQEQETQPRPPEYAFPQLDEDPGLNPKYTFDTYVVGGSNQFAHAASRAVAEQPSKAYNPLFIYGGVGLGKTHLMHAIGHAIYHRNMPGFRLYYLSYERFMNELINAIRYDTMQQFREKYRNIDVLLIDDIQFIAGKERTQEEFFHTFNALYDSQKQIVISSDCPPKKIPTLEERLRSRFEWGLIADIQPPDLETKIAILKKKAEIEAITLPDEVALFIATKIKSNIRALEGCLIKIAAHSTITKEQITVELAQRVLNDILETGDSSAKTHVTVELIQEIVANHYNIKLEDMKSATRLRTIAFPRQIAMYLSRKLTDLSLPTVGQYFGGKDHTTIMYACQKIETMLQEDPEFQRELQHLETTIRT</sequence>
<evidence type="ECO:0000256" key="11">
    <source>
        <dbReference type="RuleBase" id="RU004227"/>
    </source>
</evidence>
<feature type="binding site" evidence="8">
    <location>
        <position position="171"/>
    </location>
    <ligand>
        <name>ATP</name>
        <dbReference type="ChEBI" id="CHEBI:30616"/>
    </ligand>
</feature>
<dbReference type="InterPro" id="IPR010921">
    <property type="entry name" value="Trp_repressor/repl_initiator"/>
</dbReference>
<dbReference type="NCBIfam" id="TIGR00362">
    <property type="entry name" value="DnaA"/>
    <property type="match status" value="1"/>
</dbReference>
<dbReference type="FunFam" id="3.40.50.300:FF:000150">
    <property type="entry name" value="Chromosomal replication initiator protein DnaA"/>
    <property type="match status" value="1"/>
</dbReference>
<dbReference type="InterPro" id="IPR027417">
    <property type="entry name" value="P-loop_NTPase"/>
</dbReference>
<feature type="domain" description="Chromosomal replication initiator DnaA C-terminal" evidence="14">
    <location>
        <begin position="373"/>
        <end position="442"/>
    </location>
</feature>
<dbReference type="Pfam" id="PF11638">
    <property type="entry name" value="DnaA_N"/>
    <property type="match status" value="1"/>
</dbReference>
<name>A0A9D5Q8Z4_9BACT</name>
<dbReference type="CDD" id="cd06571">
    <property type="entry name" value="Bac_DnaA_C"/>
    <property type="match status" value="1"/>
</dbReference>
<feature type="binding site" evidence="8">
    <location>
        <position position="172"/>
    </location>
    <ligand>
        <name>ATP</name>
        <dbReference type="ChEBI" id="CHEBI:30616"/>
    </ligand>
</feature>
<dbReference type="GO" id="GO:0005886">
    <property type="term" value="C:plasma membrane"/>
    <property type="evidence" value="ECO:0007669"/>
    <property type="project" value="TreeGrafter"/>
</dbReference>
<dbReference type="GO" id="GO:0003688">
    <property type="term" value="F:DNA replication origin binding"/>
    <property type="evidence" value="ECO:0007669"/>
    <property type="project" value="UniProtKB-UniRule"/>
</dbReference>
<evidence type="ECO:0000259" key="13">
    <source>
        <dbReference type="SMART" id="SM00382"/>
    </source>
</evidence>
<reference evidence="15" key="1">
    <citation type="submission" date="2019-11" db="EMBL/GenBank/DDBJ databases">
        <title>Microbial mats filling the niche in hypersaline microbial mats.</title>
        <authorList>
            <person name="Wong H.L."/>
            <person name="Macleod F.I."/>
            <person name="White R.A. III"/>
            <person name="Burns B.P."/>
        </authorList>
    </citation>
    <scope>NUCLEOTIDE SEQUENCE</scope>
    <source>
        <strain evidence="15">Rbin_158</strain>
    </source>
</reference>
<dbReference type="Gene3D" id="3.30.300.180">
    <property type="match status" value="1"/>
</dbReference>
<keyword evidence="4 8" id="KW-0547">Nucleotide-binding</keyword>
<comment type="domain">
    <text evidence="8">Domain I is involved in oligomerization and binding regulators, domain II is flexibile and of varying length in different bacteria, domain III forms the AAA+ region, while domain IV binds dsDNA.</text>
</comment>
<comment type="caution">
    <text evidence="15">The sequence shown here is derived from an EMBL/GenBank/DDBJ whole genome shotgun (WGS) entry which is preliminary data.</text>
</comment>
<dbReference type="GO" id="GO:0006275">
    <property type="term" value="P:regulation of DNA replication"/>
    <property type="evidence" value="ECO:0007669"/>
    <property type="project" value="UniProtKB-UniRule"/>
</dbReference>
<dbReference type="PRINTS" id="PR00051">
    <property type="entry name" value="DNAA"/>
</dbReference>
<comment type="similarity">
    <text evidence="1 8 11">Belongs to the DnaA family.</text>
</comment>
<keyword evidence="7 8" id="KW-0238">DNA-binding</keyword>
<dbReference type="SMART" id="SM00382">
    <property type="entry name" value="AAA"/>
    <property type="match status" value="1"/>
</dbReference>
<feature type="region of interest" description="Domain IV, binds dsDNA" evidence="8">
    <location>
        <begin position="342"/>
        <end position="465"/>
    </location>
</feature>
<dbReference type="Pfam" id="PF00308">
    <property type="entry name" value="Bac_DnaA"/>
    <property type="match status" value="1"/>
</dbReference>
<dbReference type="Gene3D" id="1.10.8.60">
    <property type="match status" value="1"/>
</dbReference>
<dbReference type="GO" id="GO:0005524">
    <property type="term" value="F:ATP binding"/>
    <property type="evidence" value="ECO:0007669"/>
    <property type="project" value="UniProtKB-UniRule"/>
</dbReference>
<dbReference type="InterPro" id="IPR038454">
    <property type="entry name" value="DnaA_N_sf"/>
</dbReference>
<dbReference type="InterPro" id="IPR003593">
    <property type="entry name" value="AAA+_ATPase"/>
</dbReference>
<keyword evidence="2 8" id="KW-0963">Cytoplasm</keyword>
<evidence type="ECO:0000256" key="3">
    <source>
        <dbReference type="ARBA" id="ARBA00022705"/>
    </source>
</evidence>
<feature type="domain" description="AAA+ ATPase" evidence="13">
    <location>
        <begin position="157"/>
        <end position="286"/>
    </location>
</feature>
<dbReference type="AlphaFoldDB" id="A0A9D5Q8Z4"/>
<feature type="region of interest" description="Domain I, interacts with DnaA modulators" evidence="8">
    <location>
        <begin position="1"/>
        <end position="91"/>
    </location>
</feature>
<evidence type="ECO:0000256" key="8">
    <source>
        <dbReference type="HAMAP-Rule" id="MF_00377"/>
    </source>
</evidence>
<evidence type="ECO:0000256" key="6">
    <source>
        <dbReference type="ARBA" id="ARBA00023121"/>
    </source>
</evidence>
<proteinExistence type="inferred from homology"/>
<accession>A0A9D5Q8Z4</accession>
<organism evidence="15 16">
    <name type="scientific">candidate division KSB3 bacterium</name>
    <dbReference type="NCBI Taxonomy" id="2044937"/>
    <lineage>
        <taxon>Bacteria</taxon>
        <taxon>candidate division KSB3</taxon>
    </lineage>
</organism>
<evidence type="ECO:0000256" key="1">
    <source>
        <dbReference type="ARBA" id="ARBA00006583"/>
    </source>
</evidence>
<dbReference type="SMART" id="SM00760">
    <property type="entry name" value="Bac_DnaA_C"/>
    <property type="match status" value="1"/>
</dbReference>
<dbReference type="PANTHER" id="PTHR30050:SF2">
    <property type="entry name" value="CHROMOSOMAL REPLICATION INITIATOR PROTEIN DNAA"/>
    <property type="match status" value="1"/>
</dbReference>
<evidence type="ECO:0000256" key="7">
    <source>
        <dbReference type="ARBA" id="ARBA00023125"/>
    </source>
</evidence>
<dbReference type="Pfam" id="PF08299">
    <property type="entry name" value="Bac_DnaA_C"/>
    <property type="match status" value="1"/>
</dbReference>
<evidence type="ECO:0000256" key="12">
    <source>
        <dbReference type="SAM" id="MobiDB-lite"/>
    </source>
</evidence>
<dbReference type="Gene3D" id="3.40.50.300">
    <property type="entry name" value="P-loop containing nucleotide triphosphate hydrolases"/>
    <property type="match status" value="1"/>
</dbReference>
<dbReference type="GO" id="GO:0005737">
    <property type="term" value="C:cytoplasm"/>
    <property type="evidence" value="ECO:0007669"/>
    <property type="project" value="UniProtKB-SubCell"/>
</dbReference>
<dbReference type="Gene3D" id="1.10.1750.10">
    <property type="match status" value="1"/>
</dbReference>
<dbReference type="GO" id="GO:0008289">
    <property type="term" value="F:lipid binding"/>
    <property type="evidence" value="ECO:0007669"/>
    <property type="project" value="UniProtKB-KW"/>
</dbReference>
<dbReference type="InterPro" id="IPR001957">
    <property type="entry name" value="Chromosome_initiator_DnaA"/>
</dbReference>
<dbReference type="GO" id="GO:0006270">
    <property type="term" value="P:DNA replication initiation"/>
    <property type="evidence" value="ECO:0007669"/>
    <property type="project" value="UniProtKB-UniRule"/>
</dbReference>
<gene>
    <name evidence="8 15" type="primary">dnaA</name>
    <name evidence="15" type="ORF">GF339_22435</name>
</gene>
<comment type="subunit">
    <text evidence="8">Oligomerizes as a right-handed, spiral filament on DNA at oriC.</text>
</comment>
<feature type="binding site" evidence="8">
    <location>
        <position position="168"/>
    </location>
    <ligand>
        <name>ATP</name>
        <dbReference type="ChEBI" id="CHEBI:30616"/>
    </ligand>
</feature>
<dbReference type="InterPro" id="IPR013317">
    <property type="entry name" value="DnaA_dom"/>
</dbReference>
<feature type="binding site" evidence="8">
    <location>
        <position position="170"/>
    </location>
    <ligand>
        <name>ATP</name>
        <dbReference type="ChEBI" id="CHEBI:30616"/>
    </ligand>
</feature>
<evidence type="ECO:0000256" key="2">
    <source>
        <dbReference type="ARBA" id="ARBA00022490"/>
    </source>
</evidence>
<comment type="subcellular location">
    <subcellularLocation>
        <location evidence="8">Cytoplasm</location>
    </subcellularLocation>
</comment>
<dbReference type="InterPro" id="IPR024633">
    <property type="entry name" value="DnaA_N_dom"/>
</dbReference>
<evidence type="ECO:0000256" key="5">
    <source>
        <dbReference type="ARBA" id="ARBA00022840"/>
    </source>
</evidence>
<protein>
    <recommendedName>
        <fullName evidence="8 9">Chromosomal replication initiator protein DnaA</fullName>
    </recommendedName>
</protein>
<keyword evidence="6 8" id="KW-0446">Lipid-binding</keyword>
<dbReference type="InterPro" id="IPR013159">
    <property type="entry name" value="DnaA_C"/>
</dbReference>
<comment type="caution">
    <text evidence="8">Lacks conserved residue(s) required for the propagation of feature annotation.</text>
</comment>
<evidence type="ECO:0000256" key="4">
    <source>
        <dbReference type="ARBA" id="ARBA00022741"/>
    </source>
</evidence>
<evidence type="ECO:0000313" key="16">
    <source>
        <dbReference type="Proteomes" id="UP000649604"/>
    </source>
</evidence>
<evidence type="ECO:0000256" key="9">
    <source>
        <dbReference type="NCBIfam" id="TIGR00362"/>
    </source>
</evidence>
<dbReference type="CDD" id="cd00009">
    <property type="entry name" value="AAA"/>
    <property type="match status" value="1"/>
</dbReference>
<dbReference type="SUPFAM" id="SSF48295">
    <property type="entry name" value="TrpR-like"/>
    <property type="match status" value="1"/>
</dbReference>
<dbReference type="InterPro" id="IPR020591">
    <property type="entry name" value="Chromosome_initiator_DnaA-like"/>
</dbReference>
<comment type="function">
    <text evidence="8 10">Plays an essential role in the initiation and regulation of chromosomal replication. ATP-DnaA binds to the origin of replication (oriC) to initiate formation of the DNA replication initiation complex once per cell cycle. Binds the DnaA box (a 9 base pair repeat at the origin) and separates the double-stranded (ds)DNA. Forms a right-handed helical filament on oriC DNA; dsDNA binds to the exterior of the filament while single-stranded (ss)DNA is stabiized in the filament's interior. The ATP-DnaA-oriC complex binds and stabilizes one strand of the AT-rich DNA unwinding element (DUE), permitting loading of DNA polymerase. After initiation quickly degrades to an ADP-DnaA complex that is not apt for DNA replication. Binds acidic phospholipids.</text>
</comment>
<feature type="region of interest" description="Disordered" evidence="12">
    <location>
        <begin position="86"/>
        <end position="119"/>
    </location>
</feature>
<dbReference type="Proteomes" id="UP000649604">
    <property type="component" value="Unassembled WGS sequence"/>
</dbReference>
<keyword evidence="5 8" id="KW-0067">ATP-binding</keyword>
<evidence type="ECO:0000259" key="14">
    <source>
        <dbReference type="SMART" id="SM00760"/>
    </source>
</evidence>
<evidence type="ECO:0000256" key="10">
    <source>
        <dbReference type="RuleBase" id="RU000577"/>
    </source>
</evidence>
<dbReference type="PANTHER" id="PTHR30050">
    <property type="entry name" value="CHROMOSOMAL REPLICATION INITIATOR PROTEIN DNAA"/>
    <property type="match status" value="1"/>
</dbReference>
<dbReference type="FunFam" id="1.10.8.60:FF:000003">
    <property type="entry name" value="Chromosomal replication initiator protein DnaA"/>
    <property type="match status" value="1"/>
</dbReference>
<dbReference type="HAMAP" id="MF_00377">
    <property type="entry name" value="DnaA_bact"/>
    <property type="match status" value="1"/>
</dbReference>
<evidence type="ECO:0000313" key="15">
    <source>
        <dbReference type="EMBL" id="MBD3327361.1"/>
    </source>
</evidence>
<keyword evidence="3 8" id="KW-0235">DNA replication</keyword>
<dbReference type="EMBL" id="WJJP01000724">
    <property type="protein sequence ID" value="MBD3327361.1"/>
    <property type="molecule type" value="Genomic_DNA"/>
</dbReference>
<dbReference type="SUPFAM" id="SSF52540">
    <property type="entry name" value="P-loop containing nucleoside triphosphate hydrolases"/>
    <property type="match status" value="1"/>
</dbReference>